<keyword evidence="1" id="KW-0472">Membrane</keyword>
<dbReference type="AlphaFoldDB" id="A0A151WH46"/>
<protein>
    <submittedName>
        <fullName evidence="2">Uncharacterized protein</fullName>
    </submittedName>
</protein>
<feature type="transmembrane region" description="Helical" evidence="1">
    <location>
        <begin position="208"/>
        <end position="226"/>
    </location>
</feature>
<proteinExistence type="predicted"/>
<evidence type="ECO:0000313" key="3">
    <source>
        <dbReference type="Proteomes" id="UP000075809"/>
    </source>
</evidence>
<keyword evidence="1" id="KW-0812">Transmembrane</keyword>
<gene>
    <name evidence="2" type="ORF">ALC60_13888</name>
</gene>
<dbReference type="EMBL" id="KQ983136">
    <property type="protein sequence ID" value="KYQ47142.1"/>
    <property type="molecule type" value="Genomic_DNA"/>
</dbReference>
<keyword evidence="1" id="KW-1133">Transmembrane helix</keyword>
<accession>A0A151WH46</accession>
<keyword evidence="3" id="KW-1185">Reference proteome</keyword>
<dbReference type="Proteomes" id="UP000075809">
    <property type="component" value="Unassembled WGS sequence"/>
</dbReference>
<evidence type="ECO:0000313" key="2">
    <source>
        <dbReference type="EMBL" id="KYQ47142.1"/>
    </source>
</evidence>
<organism evidence="2 3">
    <name type="scientific">Mycetomoellerius zeteki</name>
    <dbReference type="NCBI Taxonomy" id="64791"/>
    <lineage>
        <taxon>Eukaryota</taxon>
        <taxon>Metazoa</taxon>
        <taxon>Ecdysozoa</taxon>
        <taxon>Arthropoda</taxon>
        <taxon>Hexapoda</taxon>
        <taxon>Insecta</taxon>
        <taxon>Pterygota</taxon>
        <taxon>Neoptera</taxon>
        <taxon>Endopterygota</taxon>
        <taxon>Hymenoptera</taxon>
        <taxon>Apocrita</taxon>
        <taxon>Aculeata</taxon>
        <taxon>Formicoidea</taxon>
        <taxon>Formicidae</taxon>
        <taxon>Myrmicinae</taxon>
        <taxon>Mycetomoellerius</taxon>
    </lineage>
</organism>
<evidence type="ECO:0000256" key="1">
    <source>
        <dbReference type="SAM" id="Phobius"/>
    </source>
</evidence>
<feature type="transmembrane region" description="Helical" evidence="1">
    <location>
        <begin position="96"/>
        <end position="118"/>
    </location>
</feature>
<reference evidence="2 3" key="1">
    <citation type="submission" date="2015-09" db="EMBL/GenBank/DDBJ databases">
        <title>Trachymyrmex zeteki WGS genome.</title>
        <authorList>
            <person name="Nygaard S."/>
            <person name="Hu H."/>
            <person name="Boomsma J."/>
            <person name="Zhang G."/>
        </authorList>
    </citation>
    <scope>NUCLEOTIDE SEQUENCE [LARGE SCALE GENOMIC DNA]</scope>
    <source>
        <strain evidence="2">Tzet28-1</strain>
        <tissue evidence="2">Whole body</tissue>
    </source>
</reference>
<name>A0A151WH46_9HYME</name>
<sequence>MRKLIDLCVPITAESTFSDRFRGELYLGRMSRHAMKIDRRKLRKQKNLIVLRMEMETLIRSNEFCNATPFMNRNCTGLCCRQASTSFTENSASSQWIMLIFMLQRTVYLHIGHIVIFVRRRSRSSAYLPSRVLFNESVGQLSSSELSLHCDTPSHRDSRETYVLCRQYCDVCFLSWESNPLRLRCLRSLLNQPNLHHRYFRKNSKGKYFLNNVPYLIYFVIVFVLFENQSLDDTDTRFGIWHFRLIKSMISFISNI</sequence>